<dbReference type="AlphaFoldDB" id="M1LSZ9"/>
<dbReference type="PANTHER" id="PTHR30086:SF20">
    <property type="entry name" value="ARGININE EXPORTER PROTEIN ARGO-RELATED"/>
    <property type="match status" value="1"/>
</dbReference>
<dbReference type="Pfam" id="PF01810">
    <property type="entry name" value="LysE"/>
    <property type="match status" value="1"/>
</dbReference>
<feature type="transmembrane region" description="Helical" evidence="6">
    <location>
        <begin position="115"/>
        <end position="135"/>
    </location>
</feature>
<sequence>MLTSFFSSLAFKAWFSGLVTGLSLFAVVGAQSTFVIRQGLMRSHIATIIITCCLIDAIFIFCSVLGLQELMLLIPWFKNCILLLGIVFLSWYGWQSLQRSLRNSSGLDSTNYILYSKKAVILTSIGFSLLNPHFWLDMILIGSLANVYEEESMAYALGSLTASILWLNLLGFGARLCTPIFSNPKAWRILDGFIAVIIMLMTINLINQYLNT</sequence>
<evidence type="ECO:0000313" key="7">
    <source>
        <dbReference type="EMBL" id="AGF47221.1"/>
    </source>
</evidence>
<evidence type="ECO:0000256" key="6">
    <source>
        <dbReference type="SAM" id="Phobius"/>
    </source>
</evidence>
<dbReference type="Proteomes" id="UP000011547">
    <property type="component" value="Chromosome"/>
</dbReference>
<feature type="transmembrane region" description="Helical" evidence="6">
    <location>
        <begin position="48"/>
        <end position="67"/>
    </location>
</feature>
<evidence type="ECO:0000313" key="8">
    <source>
        <dbReference type="Proteomes" id="UP000011547"/>
    </source>
</evidence>
<keyword evidence="3 6" id="KW-0812">Transmembrane</keyword>
<feature type="transmembrane region" description="Helical" evidence="6">
    <location>
        <begin position="189"/>
        <end position="210"/>
    </location>
</feature>
<dbReference type="GO" id="GO:0005886">
    <property type="term" value="C:plasma membrane"/>
    <property type="evidence" value="ECO:0007669"/>
    <property type="project" value="UniProtKB-SubCell"/>
</dbReference>
<dbReference type="PATRIC" id="fig|1208919.3.peg.666"/>
<dbReference type="RefSeq" id="WP_015396632.1">
    <property type="nucleotide sequence ID" value="NC_020294.1"/>
</dbReference>
<protein>
    <submittedName>
        <fullName evidence="7">Lysine efflux permease</fullName>
    </submittedName>
</protein>
<evidence type="ECO:0000256" key="2">
    <source>
        <dbReference type="ARBA" id="ARBA00022475"/>
    </source>
</evidence>
<dbReference type="GO" id="GO:0015171">
    <property type="term" value="F:amino acid transmembrane transporter activity"/>
    <property type="evidence" value="ECO:0007669"/>
    <property type="project" value="TreeGrafter"/>
</dbReference>
<organism evidence="7 8">
    <name type="scientific">Candidatus Kinetoplastidibacterium desouzai TCC079E</name>
    <dbReference type="NCBI Taxonomy" id="1208919"/>
    <lineage>
        <taxon>Bacteria</taxon>
        <taxon>Pseudomonadati</taxon>
        <taxon>Pseudomonadota</taxon>
        <taxon>Betaproteobacteria</taxon>
        <taxon>Candidatus Kinetoplastidibacterium</taxon>
    </lineage>
</organism>
<accession>M1LSZ9</accession>
<reference evidence="7 8" key="1">
    <citation type="journal article" date="2013" name="Genome Biol. Evol.">
        <title>Genome evolution and phylogenomic analysis of candidatus kinetoplastibacterium, the betaproteobacterial endosymbionts of strigomonas and angomonas.</title>
        <authorList>
            <person name="Alves J.M."/>
            <person name="Serrano M.G."/>
            <person name="Maia da Silva F."/>
            <person name="Voegtly L.J."/>
            <person name="Matveyev A.V."/>
            <person name="Teixeira M.M."/>
            <person name="Camargo E.P."/>
            <person name="Buck G.A."/>
        </authorList>
    </citation>
    <scope>NUCLEOTIDE SEQUENCE [LARGE SCALE GENOMIC DNA]</scope>
    <source>
        <strain evidence="7 8">TCC079E</strain>
    </source>
</reference>
<comment type="subcellular location">
    <subcellularLocation>
        <location evidence="1">Cell membrane</location>
        <topology evidence="1">Multi-pass membrane protein</topology>
    </subcellularLocation>
</comment>
<evidence type="ECO:0000256" key="3">
    <source>
        <dbReference type="ARBA" id="ARBA00022692"/>
    </source>
</evidence>
<feature type="transmembrane region" description="Helical" evidence="6">
    <location>
        <begin position="155"/>
        <end position="177"/>
    </location>
</feature>
<gene>
    <name evidence="7" type="ORF">CDSE_0109</name>
</gene>
<evidence type="ECO:0000256" key="4">
    <source>
        <dbReference type="ARBA" id="ARBA00022989"/>
    </source>
</evidence>
<evidence type="ECO:0000256" key="5">
    <source>
        <dbReference type="ARBA" id="ARBA00023136"/>
    </source>
</evidence>
<dbReference type="OrthoDB" id="5638726at2"/>
<keyword evidence="8" id="KW-1185">Reference proteome</keyword>
<keyword evidence="2" id="KW-1003">Cell membrane</keyword>
<keyword evidence="5 6" id="KW-0472">Membrane</keyword>
<dbReference type="InterPro" id="IPR001123">
    <property type="entry name" value="LeuE-type"/>
</dbReference>
<keyword evidence="4 6" id="KW-1133">Transmembrane helix</keyword>
<dbReference type="PANTHER" id="PTHR30086">
    <property type="entry name" value="ARGININE EXPORTER PROTEIN ARGO"/>
    <property type="match status" value="1"/>
</dbReference>
<feature type="transmembrane region" description="Helical" evidence="6">
    <location>
        <begin position="73"/>
        <end position="94"/>
    </location>
</feature>
<feature type="transmembrane region" description="Helical" evidence="6">
    <location>
        <begin position="13"/>
        <end position="36"/>
    </location>
</feature>
<dbReference type="KEGG" id="kde:CDSE_0109"/>
<dbReference type="eggNOG" id="COG1279">
    <property type="taxonomic scope" value="Bacteria"/>
</dbReference>
<dbReference type="HOGENOM" id="CLU_087840_0_0_4"/>
<dbReference type="STRING" id="1208919.CDSE_0109"/>
<name>M1LSZ9_9PROT</name>
<dbReference type="EMBL" id="CP003803">
    <property type="protein sequence ID" value="AGF47221.1"/>
    <property type="molecule type" value="Genomic_DNA"/>
</dbReference>
<proteinExistence type="predicted"/>
<evidence type="ECO:0000256" key="1">
    <source>
        <dbReference type="ARBA" id="ARBA00004651"/>
    </source>
</evidence>